<feature type="domain" description="Tyrosine-protein phosphatase" evidence="8">
    <location>
        <begin position="53"/>
        <end position="205"/>
    </location>
</feature>
<dbReference type="InterPro" id="IPR000340">
    <property type="entry name" value="Dual-sp_phosphatase_cat-dom"/>
</dbReference>
<dbReference type="PROSITE" id="PS50056">
    <property type="entry name" value="TYR_PHOSPHATASE_2"/>
    <property type="match status" value="1"/>
</dbReference>
<dbReference type="GO" id="GO:0004722">
    <property type="term" value="F:protein serine/threonine phosphatase activity"/>
    <property type="evidence" value="ECO:0007669"/>
    <property type="project" value="UniProtKB-EC"/>
</dbReference>
<dbReference type="AlphaFoldDB" id="A0AAV9SBY5"/>
<dbReference type="GO" id="GO:0033549">
    <property type="term" value="F:MAP kinase phosphatase activity"/>
    <property type="evidence" value="ECO:0007669"/>
    <property type="project" value="TreeGrafter"/>
</dbReference>
<dbReference type="SUPFAM" id="SSF52799">
    <property type="entry name" value="(Phosphotyrosine protein) phosphatases II"/>
    <property type="match status" value="1"/>
</dbReference>
<organism evidence="10 11">
    <name type="scientific">Crenichthys baileyi</name>
    <name type="common">White River springfish</name>
    <dbReference type="NCBI Taxonomy" id="28760"/>
    <lineage>
        <taxon>Eukaryota</taxon>
        <taxon>Metazoa</taxon>
        <taxon>Chordata</taxon>
        <taxon>Craniata</taxon>
        <taxon>Vertebrata</taxon>
        <taxon>Euteleostomi</taxon>
        <taxon>Actinopterygii</taxon>
        <taxon>Neopterygii</taxon>
        <taxon>Teleostei</taxon>
        <taxon>Neoteleostei</taxon>
        <taxon>Acanthomorphata</taxon>
        <taxon>Ovalentaria</taxon>
        <taxon>Atherinomorphae</taxon>
        <taxon>Cyprinodontiformes</taxon>
        <taxon>Goodeidae</taxon>
        <taxon>Crenichthys</taxon>
    </lineage>
</organism>
<dbReference type="PRINTS" id="PR01909">
    <property type="entry name" value="ADSPHPHTASEA"/>
</dbReference>
<dbReference type="EMBL" id="JAHHUM010000598">
    <property type="protein sequence ID" value="KAK5618830.1"/>
    <property type="molecule type" value="Genomic_DNA"/>
</dbReference>
<evidence type="ECO:0000313" key="10">
    <source>
        <dbReference type="EMBL" id="KAK5618830.1"/>
    </source>
</evidence>
<dbReference type="PROSITE" id="PS00383">
    <property type="entry name" value="TYR_PHOSPHATASE_1"/>
    <property type="match status" value="1"/>
</dbReference>
<accession>A0AAV9SBY5</accession>
<evidence type="ECO:0000256" key="7">
    <source>
        <dbReference type="SAM" id="MobiDB-lite"/>
    </source>
</evidence>
<dbReference type="InterPro" id="IPR020422">
    <property type="entry name" value="TYR_PHOSPHATASE_DUAL_dom"/>
</dbReference>
<sequence length="257" mass="28766">MKKHLSPTKQQQHHHQPPPPTTDIPATGGEVTVQQLNELLSDGSGYYNLPTQHYNEVFPKIYIGNAFVAHNPMRLQKLGVTHVLNVAEGTSFMHVNTSPEFYAGTGITYHGIPANDTEDFNLSAFFEEGADFIDKGLAHHNGKGKVYVHCREGYSRSPTMVVAYLMMRHKMDARLALATVRHKREIGPNDGFLRQLCQLNEKLAKEGKLNGECHAQCCSHKGRSKSQFQSRGLLVSNVSAWKDAIGLQLSFHHHTRE</sequence>
<evidence type="ECO:0000259" key="9">
    <source>
        <dbReference type="PROSITE" id="PS50056"/>
    </source>
</evidence>
<protein>
    <submittedName>
        <fullName evidence="10">Dual specificity protein phosphatase 3</fullName>
    </submittedName>
</protein>
<evidence type="ECO:0000256" key="1">
    <source>
        <dbReference type="ARBA" id="ARBA00008601"/>
    </source>
</evidence>
<keyword evidence="3" id="KW-0904">Protein phosphatase</keyword>
<comment type="catalytic activity">
    <reaction evidence="4">
        <text>O-phospho-L-seryl-[protein] + H2O = L-seryl-[protein] + phosphate</text>
        <dbReference type="Rhea" id="RHEA:20629"/>
        <dbReference type="Rhea" id="RHEA-COMP:9863"/>
        <dbReference type="Rhea" id="RHEA-COMP:11604"/>
        <dbReference type="ChEBI" id="CHEBI:15377"/>
        <dbReference type="ChEBI" id="CHEBI:29999"/>
        <dbReference type="ChEBI" id="CHEBI:43474"/>
        <dbReference type="ChEBI" id="CHEBI:83421"/>
        <dbReference type="EC" id="3.1.3.16"/>
    </reaction>
</comment>
<feature type="region of interest" description="Disordered" evidence="7">
    <location>
        <begin position="1"/>
        <end position="27"/>
    </location>
</feature>
<name>A0AAV9SBY5_9TELE</name>
<dbReference type="Proteomes" id="UP001311232">
    <property type="component" value="Unassembled WGS sequence"/>
</dbReference>
<dbReference type="GO" id="GO:0008138">
    <property type="term" value="F:protein tyrosine/serine/threonine phosphatase activity"/>
    <property type="evidence" value="ECO:0007669"/>
    <property type="project" value="InterPro"/>
</dbReference>
<feature type="compositionally biased region" description="Basic residues" evidence="7">
    <location>
        <begin position="1"/>
        <end position="16"/>
    </location>
</feature>
<comment type="caution">
    <text evidence="10">The sequence shown here is derived from an EMBL/GenBank/DDBJ whole genome shotgun (WGS) entry which is preliminary data.</text>
</comment>
<dbReference type="InterPro" id="IPR000387">
    <property type="entry name" value="Tyr_Pase_dom"/>
</dbReference>
<comment type="catalytic activity">
    <reaction evidence="5">
        <text>O-phospho-L-threonyl-[protein] + H2O = L-threonyl-[protein] + phosphate</text>
        <dbReference type="Rhea" id="RHEA:47004"/>
        <dbReference type="Rhea" id="RHEA-COMP:11060"/>
        <dbReference type="Rhea" id="RHEA-COMP:11605"/>
        <dbReference type="ChEBI" id="CHEBI:15377"/>
        <dbReference type="ChEBI" id="CHEBI:30013"/>
        <dbReference type="ChEBI" id="CHEBI:43474"/>
        <dbReference type="ChEBI" id="CHEBI:61977"/>
        <dbReference type="EC" id="3.1.3.16"/>
    </reaction>
</comment>
<dbReference type="Pfam" id="PF00782">
    <property type="entry name" value="DSPc"/>
    <property type="match status" value="1"/>
</dbReference>
<evidence type="ECO:0000313" key="11">
    <source>
        <dbReference type="Proteomes" id="UP001311232"/>
    </source>
</evidence>
<evidence type="ECO:0000256" key="3">
    <source>
        <dbReference type="ARBA" id="ARBA00022912"/>
    </source>
</evidence>
<keyword evidence="2" id="KW-0378">Hydrolase</keyword>
<comment type="similarity">
    <text evidence="1">Belongs to the protein-tyrosine phosphatase family. Non-receptor class dual specificity subfamily.</text>
</comment>
<dbReference type="PANTHER" id="PTHR45682">
    <property type="entry name" value="AGAP008228-PA"/>
    <property type="match status" value="1"/>
</dbReference>
<evidence type="ECO:0000259" key="8">
    <source>
        <dbReference type="PROSITE" id="PS50054"/>
    </source>
</evidence>
<dbReference type="InterPro" id="IPR029021">
    <property type="entry name" value="Prot-tyrosine_phosphatase-like"/>
</dbReference>
<dbReference type="SMART" id="SM00195">
    <property type="entry name" value="DSPc"/>
    <property type="match status" value="1"/>
</dbReference>
<dbReference type="PROSITE" id="PS50054">
    <property type="entry name" value="TYR_PHOSPHATASE_DUAL"/>
    <property type="match status" value="1"/>
</dbReference>
<dbReference type="PRINTS" id="PR01908">
    <property type="entry name" value="ADSPHPHTASE"/>
</dbReference>
<proteinExistence type="inferred from homology"/>
<evidence type="ECO:0000256" key="2">
    <source>
        <dbReference type="ARBA" id="ARBA00022801"/>
    </source>
</evidence>
<dbReference type="GO" id="GO:0005737">
    <property type="term" value="C:cytoplasm"/>
    <property type="evidence" value="ECO:0007669"/>
    <property type="project" value="TreeGrafter"/>
</dbReference>
<feature type="active site" description="Phosphocysteine intermediate" evidence="6">
    <location>
        <position position="150"/>
    </location>
</feature>
<keyword evidence="11" id="KW-1185">Reference proteome</keyword>
<dbReference type="PANTHER" id="PTHR45682:SF17">
    <property type="entry name" value="DUAL SPECIFICITY PROTEIN PHOSPHATASE"/>
    <property type="match status" value="1"/>
</dbReference>
<dbReference type="Gene3D" id="3.90.190.10">
    <property type="entry name" value="Protein tyrosine phosphatase superfamily"/>
    <property type="match status" value="1"/>
</dbReference>
<dbReference type="InterPro" id="IPR020405">
    <property type="entry name" value="Atypical_DUSP_subfamA"/>
</dbReference>
<dbReference type="InterPro" id="IPR016130">
    <property type="entry name" value="Tyr_Pase_AS"/>
</dbReference>
<evidence type="ECO:0000256" key="4">
    <source>
        <dbReference type="ARBA" id="ARBA00047761"/>
    </source>
</evidence>
<reference evidence="10 11" key="1">
    <citation type="submission" date="2021-06" db="EMBL/GenBank/DDBJ databases">
        <authorList>
            <person name="Palmer J.M."/>
        </authorList>
    </citation>
    <scope>NUCLEOTIDE SEQUENCE [LARGE SCALE GENOMIC DNA]</scope>
    <source>
        <strain evidence="10 11">MEX-2019</strain>
        <tissue evidence="10">Muscle</tissue>
    </source>
</reference>
<gene>
    <name evidence="10" type="primary">DUSP3_1</name>
    <name evidence="10" type="ORF">CRENBAI_010580</name>
</gene>
<evidence type="ECO:0000256" key="6">
    <source>
        <dbReference type="PIRSR" id="PIRSR620405-1"/>
    </source>
</evidence>
<feature type="domain" description="Tyrosine specific protein phosphatases" evidence="9">
    <location>
        <begin position="123"/>
        <end position="184"/>
    </location>
</feature>
<dbReference type="GO" id="GO:0043409">
    <property type="term" value="P:negative regulation of MAPK cascade"/>
    <property type="evidence" value="ECO:0007669"/>
    <property type="project" value="TreeGrafter"/>
</dbReference>
<evidence type="ECO:0000256" key="5">
    <source>
        <dbReference type="ARBA" id="ARBA00048336"/>
    </source>
</evidence>